<evidence type="ECO:0000256" key="4">
    <source>
        <dbReference type="ARBA" id="ARBA00023015"/>
    </source>
</evidence>
<dbReference type="EMBL" id="RBIM01000002">
    <property type="protein sequence ID" value="RKR02882.1"/>
    <property type="molecule type" value="Genomic_DNA"/>
</dbReference>
<dbReference type="GO" id="GO:0006353">
    <property type="term" value="P:DNA-templated transcription termination"/>
    <property type="evidence" value="ECO:0007669"/>
    <property type="project" value="UniProtKB-UniRule"/>
</dbReference>
<evidence type="ECO:0000256" key="2">
    <source>
        <dbReference type="ARBA" id="ARBA00022814"/>
    </source>
</evidence>
<evidence type="ECO:0000256" key="5">
    <source>
        <dbReference type="ARBA" id="ARBA00023163"/>
    </source>
</evidence>
<dbReference type="Proteomes" id="UP000273675">
    <property type="component" value="Unassembled WGS sequence"/>
</dbReference>
<evidence type="ECO:0000259" key="7">
    <source>
        <dbReference type="Pfam" id="PF01029"/>
    </source>
</evidence>
<evidence type="ECO:0000256" key="1">
    <source>
        <dbReference type="ARBA" id="ARBA00005952"/>
    </source>
</evidence>
<feature type="domain" description="NusB/RsmB/TIM44" evidence="7">
    <location>
        <begin position="19"/>
        <end position="153"/>
    </location>
</feature>
<keyword evidence="5 6" id="KW-0804">Transcription</keyword>
<sequence length="160" mass="17910">MATASKETPSESRARLRRAARLSAVQALYQMEIGGLGASAVIREFRDHRFGADHEGPEYVEADEDFFESLVAGVVERQAEVDPAMDALLADKWRLERLDATVRAILRVGGFELLYRKDVPARVVIDEYIEVANAFFEGSEPKFINAAFDRCARGARPDEF</sequence>
<gene>
    <name evidence="6" type="primary">nusB</name>
    <name evidence="8" type="ORF">C7435_0826</name>
</gene>
<dbReference type="Gene3D" id="1.10.940.10">
    <property type="entry name" value="NusB-like"/>
    <property type="match status" value="1"/>
</dbReference>
<dbReference type="PANTHER" id="PTHR11078">
    <property type="entry name" value="N UTILIZATION SUBSTANCE PROTEIN B-RELATED"/>
    <property type="match status" value="1"/>
</dbReference>
<proteinExistence type="inferred from homology"/>
<dbReference type="RefSeq" id="WP_075189896.1">
    <property type="nucleotide sequence ID" value="NZ_RBIM01000002.1"/>
</dbReference>
<comment type="similarity">
    <text evidence="1 6">Belongs to the NusB family.</text>
</comment>
<evidence type="ECO:0000256" key="3">
    <source>
        <dbReference type="ARBA" id="ARBA00022884"/>
    </source>
</evidence>
<dbReference type="GO" id="GO:0003723">
    <property type="term" value="F:RNA binding"/>
    <property type="evidence" value="ECO:0007669"/>
    <property type="project" value="UniProtKB-UniRule"/>
</dbReference>
<dbReference type="HAMAP" id="MF_00073">
    <property type="entry name" value="NusB"/>
    <property type="match status" value="1"/>
</dbReference>
<reference evidence="8 9" key="1">
    <citation type="submission" date="2018-10" db="EMBL/GenBank/DDBJ databases">
        <title>Genomic Encyclopedia of Type Strains, Phase IV (KMG-IV): sequencing the most valuable type-strain genomes for metagenomic binning, comparative biology and taxonomic classification.</title>
        <authorList>
            <person name="Goeker M."/>
        </authorList>
    </citation>
    <scope>NUCLEOTIDE SEQUENCE [LARGE SCALE GENOMIC DNA]</scope>
    <source>
        <strain evidence="8 9">DSM 4734</strain>
    </source>
</reference>
<evidence type="ECO:0000256" key="6">
    <source>
        <dbReference type="HAMAP-Rule" id="MF_00073"/>
    </source>
</evidence>
<name>A0A495DJY8_9PROT</name>
<dbReference type="PANTHER" id="PTHR11078:SF3">
    <property type="entry name" value="ANTITERMINATION NUSB DOMAIN-CONTAINING PROTEIN"/>
    <property type="match status" value="1"/>
</dbReference>
<dbReference type="OrthoDB" id="9797817at2"/>
<keyword evidence="4 6" id="KW-0805">Transcription regulation</keyword>
<organism evidence="8 9">
    <name type="scientific">Maricaulis maris</name>
    <dbReference type="NCBI Taxonomy" id="74318"/>
    <lineage>
        <taxon>Bacteria</taxon>
        <taxon>Pseudomonadati</taxon>
        <taxon>Pseudomonadota</taxon>
        <taxon>Alphaproteobacteria</taxon>
        <taxon>Maricaulales</taxon>
        <taxon>Maricaulaceae</taxon>
        <taxon>Maricaulis</taxon>
    </lineage>
</organism>
<dbReference type="GO" id="GO:0031564">
    <property type="term" value="P:transcription antitermination"/>
    <property type="evidence" value="ECO:0007669"/>
    <property type="project" value="UniProtKB-KW"/>
</dbReference>
<dbReference type="GO" id="GO:0005829">
    <property type="term" value="C:cytosol"/>
    <property type="evidence" value="ECO:0007669"/>
    <property type="project" value="TreeGrafter"/>
</dbReference>
<dbReference type="InterPro" id="IPR011605">
    <property type="entry name" value="NusB_fam"/>
</dbReference>
<comment type="caution">
    <text evidence="8">The sequence shown here is derived from an EMBL/GenBank/DDBJ whole genome shotgun (WGS) entry which is preliminary data.</text>
</comment>
<dbReference type="NCBIfam" id="TIGR01951">
    <property type="entry name" value="nusB"/>
    <property type="match status" value="1"/>
</dbReference>
<keyword evidence="3 6" id="KW-0694">RNA-binding</keyword>
<dbReference type="SUPFAM" id="SSF48013">
    <property type="entry name" value="NusB-like"/>
    <property type="match status" value="1"/>
</dbReference>
<dbReference type="InterPro" id="IPR006027">
    <property type="entry name" value="NusB_RsmB_TIM44"/>
</dbReference>
<dbReference type="Pfam" id="PF01029">
    <property type="entry name" value="NusB"/>
    <property type="match status" value="1"/>
</dbReference>
<protein>
    <recommendedName>
        <fullName evidence="6">Transcription antitermination protein NusB</fullName>
    </recommendedName>
    <alternativeName>
        <fullName evidence="6">Antitermination factor NusB</fullName>
    </alternativeName>
</protein>
<evidence type="ECO:0000313" key="8">
    <source>
        <dbReference type="EMBL" id="RKR02882.1"/>
    </source>
</evidence>
<evidence type="ECO:0000313" key="9">
    <source>
        <dbReference type="Proteomes" id="UP000273675"/>
    </source>
</evidence>
<dbReference type="AlphaFoldDB" id="A0A495DJY8"/>
<keyword evidence="2 6" id="KW-0889">Transcription antitermination</keyword>
<comment type="function">
    <text evidence="6">Involved in transcription antitermination. Required for transcription of ribosomal RNA (rRNA) genes. Binds specifically to the boxA antiterminator sequence of the ribosomal RNA (rrn) operons.</text>
</comment>
<dbReference type="InterPro" id="IPR035926">
    <property type="entry name" value="NusB-like_sf"/>
</dbReference>
<accession>A0A495DJY8</accession>